<dbReference type="PROSITE" id="PS50011">
    <property type="entry name" value="PROTEIN_KINASE_DOM"/>
    <property type="match status" value="1"/>
</dbReference>
<dbReference type="Gene3D" id="1.25.40.20">
    <property type="entry name" value="Ankyrin repeat-containing domain"/>
    <property type="match status" value="3"/>
</dbReference>
<dbReference type="InterPro" id="IPR000719">
    <property type="entry name" value="Prot_kinase_dom"/>
</dbReference>
<dbReference type="EMBL" id="VFJC01000015">
    <property type="protein sequence ID" value="KAB5550272.1"/>
    <property type="molecule type" value="Genomic_DNA"/>
</dbReference>
<dbReference type="Pfam" id="PF00023">
    <property type="entry name" value="Ank"/>
    <property type="match status" value="2"/>
</dbReference>
<dbReference type="Pfam" id="PF07714">
    <property type="entry name" value="PK_Tyr_Ser-Thr"/>
    <property type="match status" value="1"/>
</dbReference>
<dbReference type="PRINTS" id="PR01415">
    <property type="entry name" value="ANKYRIN"/>
</dbReference>
<comment type="caution">
    <text evidence="6">The sequence shown here is derived from an EMBL/GenBank/DDBJ whole genome shotgun (WGS) entry which is preliminary data.</text>
</comment>
<keyword evidence="1" id="KW-0677">Repeat</keyword>
<dbReference type="Pfam" id="PF12796">
    <property type="entry name" value="Ank_2"/>
    <property type="match status" value="4"/>
</dbReference>
<evidence type="ECO:0000256" key="2">
    <source>
        <dbReference type="ARBA" id="ARBA00023043"/>
    </source>
</evidence>
<evidence type="ECO:0000256" key="4">
    <source>
        <dbReference type="SAM" id="MobiDB-lite"/>
    </source>
</evidence>
<feature type="repeat" description="ANK" evidence="3">
    <location>
        <begin position="361"/>
        <end position="393"/>
    </location>
</feature>
<evidence type="ECO:0000313" key="7">
    <source>
        <dbReference type="Proteomes" id="UP000327468"/>
    </source>
</evidence>
<dbReference type="GO" id="GO:0005524">
    <property type="term" value="F:ATP binding"/>
    <property type="evidence" value="ECO:0007669"/>
    <property type="project" value="InterPro"/>
</dbReference>
<feature type="repeat" description="ANK" evidence="3">
    <location>
        <begin position="460"/>
        <end position="492"/>
    </location>
</feature>
<protein>
    <recommendedName>
        <fullName evidence="5">Protein kinase domain-containing protein</fullName>
    </recommendedName>
</protein>
<feature type="repeat" description="ANK" evidence="3">
    <location>
        <begin position="427"/>
        <end position="459"/>
    </location>
</feature>
<organism evidence="6 7">
    <name type="scientific">Pangasianodon hypophthalmus</name>
    <name type="common">Striped catfish</name>
    <name type="synonym">Helicophagus hypophthalmus</name>
    <dbReference type="NCBI Taxonomy" id="310915"/>
    <lineage>
        <taxon>Eukaryota</taxon>
        <taxon>Metazoa</taxon>
        <taxon>Chordata</taxon>
        <taxon>Craniata</taxon>
        <taxon>Vertebrata</taxon>
        <taxon>Euteleostomi</taxon>
        <taxon>Actinopterygii</taxon>
        <taxon>Neopterygii</taxon>
        <taxon>Teleostei</taxon>
        <taxon>Ostariophysi</taxon>
        <taxon>Siluriformes</taxon>
        <taxon>Pangasiidae</taxon>
        <taxon>Pangasianodon</taxon>
    </lineage>
</organism>
<name>A0A5N5M5M0_PANHP</name>
<dbReference type="SUPFAM" id="SSF48403">
    <property type="entry name" value="Ankyrin repeat"/>
    <property type="match status" value="1"/>
</dbReference>
<dbReference type="Proteomes" id="UP000327468">
    <property type="component" value="Chromosome 14"/>
</dbReference>
<dbReference type="InterPro" id="IPR002110">
    <property type="entry name" value="Ankyrin_rpt"/>
</dbReference>
<reference evidence="6 7" key="1">
    <citation type="submission" date="2019-06" db="EMBL/GenBank/DDBJ databases">
        <title>A chromosome-scale genome assembly of the striped catfish, Pangasianodon hypophthalmus.</title>
        <authorList>
            <person name="Wen M."/>
            <person name="Zahm M."/>
            <person name="Roques C."/>
            <person name="Cabau C."/>
            <person name="Klopp C."/>
            <person name="Donnadieu C."/>
            <person name="Jouanno E."/>
            <person name="Avarre J.-C."/>
            <person name="Campet M."/>
            <person name="Ha T.T.T."/>
            <person name="Dugue R."/>
            <person name="Lampietro C."/>
            <person name="Louis A."/>
            <person name="Herpin A."/>
            <person name="Echchiki A."/>
            <person name="Berthelot C."/>
            <person name="Parey E."/>
            <person name="Roest-Crollius H."/>
            <person name="Braasch I."/>
            <person name="Postlethwait J."/>
            <person name="Bobe J."/>
            <person name="Montfort J."/>
            <person name="Bouchez O."/>
            <person name="Begum T."/>
            <person name="Schartl M."/>
            <person name="Guiguen Y."/>
        </authorList>
    </citation>
    <scope>NUCLEOTIDE SEQUENCE [LARGE SCALE GENOMIC DNA]</scope>
    <source>
        <strain evidence="6 7">Indonesia</strain>
        <tissue evidence="6">Blood</tissue>
    </source>
</reference>
<dbReference type="PANTHER" id="PTHR24198:SF175">
    <property type="entry name" value="ANKYRIN REPEAT AND PROTEIN KINASE DOMAIN-CONTAINING PROTEIN 1"/>
    <property type="match status" value="1"/>
</dbReference>
<evidence type="ECO:0000256" key="3">
    <source>
        <dbReference type="PROSITE-ProRule" id="PRU00023"/>
    </source>
</evidence>
<feature type="repeat" description="ANK" evidence="3">
    <location>
        <begin position="593"/>
        <end position="625"/>
    </location>
</feature>
<dbReference type="InterPro" id="IPR036770">
    <property type="entry name" value="Ankyrin_rpt-contain_sf"/>
</dbReference>
<dbReference type="AlphaFoldDB" id="A0A5N5M5M0"/>
<keyword evidence="7" id="KW-1185">Reference proteome</keyword>
<dbReference type="GO" id="GO:0010564">
    <property type="term" value="P:regulation of cell cycle process"/>
    <property type="evidence" value="ECO:0007669"/>
    <property type="project" value="TreeGrafter"/>
</dbReference>
<feature type="repeat" description="ANK" evidence="3">
    <location>
        <begin position="692"/>
        <end position="724"/>
    </location>
</feature>
<feature type="repeat" description="ANK" evidence="3">
    <location>
        <begin position="560"/>
        <end position="592"/>
    </location>
</feature>
<evidence type="ECO:0000259" key="5">
    <source>
        <dbReference type="PROSITE" id="PS50011"/>
    </source>
</evidence>
<feature type="repeat" description="ANK" evidence="3">
    <location>
        <begin position="659"/>
        <end position="691"/>
    </location>
</feature>
<dbReference type="PROSITE" id="PS50088">
    <property type="entry name" value="ANK_REPEAT"/>
    <property type="match status" value="11"/>
</dbReference>
<dbReference type="GO" id="GO:0004672">
    <property type="term" value="F:protein kinase activity"/>
    <property type="evidence" value="ECO:0007669"/>
    <property type="project" value="InterPro"/>
</dbReference>
<dbReference type="GO" id="GO:0005737">
    <property type="term" value="C:cytoplasm"/>
    <property type="evidence" value="ECO:0007669"/>
    <property type="project" value="TreeGrafter"/>
</dbReference>
<feature type="region of interest" description="Disordered" evidence="4">
    <location>
        <begin position="302"/>
        <end position="325"/>
    </location>
</feature>
<feature type="repeat" description="ANK" evidence="3">
    <location>
        <begin position="494"/>
        <end position="526"/>
    </location>
</feature>
<feature type="repeat" description="ANK" evidence="3">
    <location>
        <begin position="394"/>
        <end position="426"/>
    </location>
</feature>
<dbReference type="PANTHER" id="PTHR24198">
    <property type="entry name" value="ANKYRIN REPEAT AND PROTEIN KINASE DOMAIN-CONTAINING PROTEIN"/>
    <property type="match status" value="1"/>
</dbReference>
<dbReference type="PROSITE" id="PS50297">
    <property type="entry name" value="ANK_REP_REGION"/>
    <property type="match status" value="11"/>
</dbReference>
<keyword evidence="2 3" id="KW-0040">ANK repeat</keyword>
<dbReference type="InterPro" id="IPR001245">
    <property type="entry name" value="Ser-Thr/Tyr_kinase_cat_dom"/>
</dbReference>
<sequence>MAEPTPRKSERLDSIAQERFTYFKKEEFEVDWEKVSEGKFSRVYKVKLKLWREECAIKTFITSSDYRNMLQVSKIGKIKFKYLMTIYGLCKDSSAAVMEYMSRGSLDNLLTTHALMWPKKFQMIHEVTMGMNFLHSMKPPLLHLNLKLSNILLDDHLHVKISDFGIIKWDDSSSKMAFIEHLAARGNISYVPPETFSQNPEPPTSKYDVYSFAIVMWEILTQKRPYCGMNMTEILIRVTSGKRPNVEKVPDDKPRECEEMIGIMQRCWRQDSSERPAFSETVWMTEALSEALKLPDKIPDREMKKRSHKIEKSLSALQRGDSNDIPDGHSDKDIVSYLKHKDFETFKNVLKKEHVSMLFKDNNSLLHHAVASGNTESVRLVLNHGASVNCQSANGYTPLVVALLKKFHEICGLLVECGADVNLAERDLWTPLHFASQSGDDRAVRLLLDAKATANAKDKDGWTPLHLAAQNGHENVVRHLLSRLSSVDEQEEQSGRTALHTACEYGHLRIAKILLAKGADPNRTDNAQATALHLATEQGHFRVARLLVTSAADVKCKDKRSYSALHFAALRGCTGICRLLLSHGEDADVMTWQKWTPMHLAALKGHSETLLVLEENGGSVDAQGEGGWTPLHLACHHRHDEVVSVLINAGANPNMAEDGGWTPLHLACHNSSFANVLLLIAGHANVNVQNNSKDTPLHLAVQSSSVPIVKALLMNNADKDIVNCKGYSPLDVAQQSNNEEMMQLLQH</sequence>
<feature type="repeat" description="ANK" evidence="3">
    <location>
        <begin position="527"/>
        <end position="559"/>
    </location>
</feature>
<proteinExistence type="predicted"/>
<feature type="repeat" description="ANK" evidence="3">
    <location>
        <begin position="626"/>
        <end position="658"/>
    </location>
</feature>
<accession>A0A5N5M5M0</accession>
<gene>
    <name evidence="6" type="ORF">PHYPO_G00051910</name>
</gene>
<dbReference type="InterPro" id="IPR011009">
    <property type="entry name" value="Kinase-like_dom_sf"/>
</dbReference>
<dbReference type="SMART" id="SM00248">
    <property type="entry name" value="ANK"/>
    <property type="match status" value="11"/>
</dbReference>
<dbReference type="SUPFAM" id="SSF56112">
    <property type="entry name" value="Protein kinase-like (PK-like)"/>
    <property type="match status" value="1"/>
</dbReference>
<feature type="domain" description="Protein kinase" evidence="5">
    <location>
        <begin position="29"/>
        <end position="288"/>
    </location>
</feature>
<dbReference type="Gene3D" id="1.10.510.10">
    <property type="entry name" value="Transferase(Phosphotransferase) domain 1"/>
    <property type="match status" value="1"/>
</dbReference>
<evidence type="ECO:0000256" key="1">
    <source>
        <dbReference type="ARBA" id="ARBA00022737"/>
    </source>
</evidence>
<evidence type="ECO:0000313" key="6">
    <source>
        <dbReference type="EMBL" id="KAB5550272.1"/>
    </source>
</evidence>